<dbReference type="InterPro" id="IPR007208">
    <property type="entry name" value="MrpF/PhaF-like"/>
</dbReference>
<comment type="caution">
    <text evidence="7">The sequence shown here is derived from an EMBL/GenBank/DDBJ whole genome shotgun (WGS) entry which is preliminary data.</text>
</comment>
<organism evidence="7 8">
    <name type="scientific">Coralloluteibacterium thermophilum</name>
    <dbReference type="NCBI Taxonomy" id="2707049"/>
    <lineage>
        <taxon>Bacteria</taxon>
        <taxon>Pseudomonadati</taxon>
        <taxon>Pseudomonadota</taxon>
        <taxon>Gammaproteobacteria</taxon>
        <taxon>Lysobacterales</taxon>
        <taxon>Lysobacteraceae</taxon>
        <taxon>Coralloluteibacterium</taxon>
    </lineage>
</organism>
<name>A0ABV9NMR0_9GAMM</name>
<evidence type="ECO:0000313" key="7">
    <source>
        <dbReference type="EMBL" id="MFC4728724.1"/>
    </source>
</evidence>
<dbReference type="EMBL" id="JBHSGG010000031">
    <property type="protein sequence ID" value="MFC4728724.1"/>
    <property type="molecule type" value="Genomic_DNA"/>
</dbReference>
<comment type="subcellular location">
    <subcellularLocation>
        <location evidence="1">Cell membrane</location>
        <topology evidence="1">Multi-pass membrane protein</topology>
    </subcellularLocation>
</comment>
<dbReference type="RefSeq" id="WP_377004765.1">
    <property type="nucleotide sequence ID" value="NZ_JBHSGG010000031.1"/>
</dbReference>
<evidence type="ECO:0000256" key="4">
    <source>
        <dbReference type="ARBA" id="ARBA00022989"/>
    </source>
</evidence>
<evidence type="ECO:0000256" key="3">
    <source>
        <dbReference type="ARBA" id="ARBA00022692"/>
    </source>
</evidence>
<sequence length="92" mass="9524">MNALLAALAVFLLLNLAAGLLRVWRGPTPADRMSAALLFGSTTVAVLLVLAELAALPALRDAALVFVMLAAILSVAFVGLPRGRGTDEEDVP</sequence>
<protein>
    <submittedName>
        <fullName evidence="7">Monovalent cation/H+ antiporter complex subunit F</fullName>
    </submittedName>
</protein>
<keyword evidence="3 6" id="KW-0812">Transmembrane</keyword>
<keyword evidence="8" id="KW-1185">Reference proteome</keyword>
<evidence type="ECO:0000256" key="1">
    <source>
        <dbReference type="ARBA" id="ARBA00004651"/>
    </source>
</evidence>
<evidence type="ECO:0000313" key="8">
    <source>
        <dbReference type="Proteomes" id="UP001595892"/>
    </source>
</evidence>
<accession>A0ABV9NMR0</accession>
<evidence type="ECO:0000256" key="5">
    <source>
        <dbReference type="ARBA" id="ARBA00023136"/>
    </source>
</evidence>
<feature type="transmembrane region" description="Helical" evidence="6">
    <location>
        <begin position="62"/>
        <end position="80"/>
    </location>
</feature>
<evidence type="ECO:0000256" key="2">
    <source>
        <dbReference type="ARBA" id="ARBA00022475"/>
    </source>
</evidence>
<keyword evidence="5 6" id="KW-0472">Membrane</keyword>
<evidence type="ECO:0000256" key="6">
    <source>
        <dbReference type="SAM" id="Phobius"/>
    </source>
</evidence>
<reference evidence="8" key="1">
    <citation type="journal article" date="2019" name="Int. J. Syst. Evol. Microbiol.">
        <title>The Global Catalogue of Microorganisms (GCM) 10K type strain sequencing project: providing services to taxonomists for standard genome sequencing and annotation.</title>
        <authorList>
            <consortium name="The Broad Institute Genomics Platform"/>
            <consortium name="The Broad Institute Genome Sequencing Center for Infectious Disease"/>
            <person name="Wu L."/>
            <person name="Ma J."/>
        </authorList>
    </citation>
    <scope>NUCLEOTIDE SEQUENCE [LARGE SCALE GENOMIC DNA]</scope>
    <source>
        <strain evidence="8">CGMCC 1.13574</strain>
    </source>
</reference>
<gene>
    <name evidence="7" type="ORF">ACFO3Q_11135</name>
</gene>
<dbReference type="Pfam" id="PF04066">
    <property type="entry name" value="MrpF_PhaF"/>
    <property type="match status" value="1"/>
</dbReference>
<feature type="transmembrane region" description="Helical" evidence="6">
    <location>
        <begin position="35"/>
        <end position="55"/>
    </location>
</feature>
<dbReference type="Proteomes" id="UP001595892">
    <property type="component" value="Unassembled WGS sequence"/>
</dbReference>
<proteinExistence type="predicted"/>
<keyword evidence="2" id="KW-1003">Cell membrane</keyword>
<keyword evidence="4 6" id="KW-1133">Transmembrane helix</keyword>